<reference evidence="6 7" key="1">
    <citation type="submission" date="2019-07" db="EMBL/GenBank/DDBJ databases">
        <title>Annotation for the trematode Paragonimus westermani.</title>
        <authorList>
            <person name="Choi Y.-J."/>
        </authorList>
    </citation>
    <scope>NUCLEOTIDE SEQUENCE [LARGE SCALE GENOMIC DNA]</scope>
    <source>
        <strain evidence="6">180907_Pwestermani</strain>
    </source>
</reference>
<dbReference type="Proteomes" id="UP000699462">
    <property type="component" value="Unassembled WGS sequence"/>
</dbReference>
<evidence type="ECO:0000313" key="6">
    <source>
        <dbReference type="EMBL" id="KAF8570868.1"/>
    </source>
</evidence>
<comment type="similarity">
    <text evidence="2">Belongs to the noggin family.</text>
</comment>
<organism evidence="6 7">
    <name type="scientific">Paragonimus westermani</name>
    <dbReference type="NCBI Taxonomy" id="34504"/>
    <lineage>
        <taxon>Eukaryota</taxon>
        <taxon>Metazoa</taxon>
        <taxon>Spiralia</taxon>
        <taxon>Lophotrochozoa</taxon>
        <taxon>Platyhelminthes</taxon>
        <taxon>Trematoda</taxon>
        <taxon>Digenea</taxon>
        <taxon>Plagiorchiida</taxon>
        <taxon>Troglotremata</taxon>
        <taxon>Troglotrematidae</taxon>
        <taxon>Paragonimus</taxon>
    </lineage>
</organism>
<evidence type="ECO:0000256" key="1">
    <source>
        <dbReference type="ARBA" id="ARBA00004613"/>
    </source>
</evidence>
<gene>
    <name evidence="6" type="ORF">P879_00466</name>
</gene>
<dbReference type="Pfam" id="PF05806">
    <property type="entry name" value="Noggin"/>
    <property type="match status" value="1"/>
</dbReference>
<comment type="subcellular location">
    <subcellularLocation>
        <location evidence="1">Secreted</location>
    </subcellularLocation>
</comment>
<comment type="caution">
    <text evidence="6">The sequence shown here is derived from an EMBL/GenBank/DDBJ whole genome shotgun (WGS) entry which is preliminary data.</text>
</comment>
<protein>
    <recommendedName>
        <fullName evidence="8">Noggin</fullName>
    </recommendedName>
</protein>
<dbReference type="GO" id="GO:0005615">
    <property type="term" value="C:extracellular space"/>
    <property type="evidence" value="ECO:0007669"/>
    <property type="project" value="TreeGrafter"/>
</dbReference>
<dbReference type="OrthoDB" id="5950649at2759"/>
<dbReference type="GO" id="GO:0030514">
    <property type="term" value="P:negative regulation of BMP signaling pathway"/>
    <property type="evidence" value="ECO:0007669"/>
    <property type="project" value="InterPro"/>
</dbReference>
<keyword evidence="5" id="KW-0732">Signal</keyword>
<evidence type="ECO:0000256" key="3">
    <source>
        <dbReference type="ARBA" id="ARBA00022473"/>
    </source>
</evidence>
<dbReference type="PANTHER" id="PTHR10494">
    <property type="entry name" value="BONE MORPHOGENETIC PROTEIN INHIBITOR, NOGGIN"/>
    <property type="match status" value="1"/>
</dbReference>
<dbReference type="SUPFAM" id="SSF57501">
    <property type="entry name" value="Cystine-knot cytokines"/>
    <property type="match status" value="1"/>
</dbReference>
<dbReference type="GO" id="GO:0009953">
    <property type="term" value="P:dorsal/ventral pattern formation"/>
    <property type="evidence" value="ECO:0007669"/>
    <property type="project" value="TreeGrafter"/>
</dbReference>
<evidence type="ECO:0000256" key="5">
    <source>
        <dbReference type="ARBA" id="ARBA00022729"/>
    </source>
</evidence>
<dbReference type="Gene3D" id="2.10.90.10">
    <property type="entry name" value="Cystine-knot cytokines"/>
    <property type="match status" value="1"/>
</dbReference>
<dbReference type="GO" id="GO:0045596">
    <property type="term" value="P:negative regulation of cell differentiation"/>
    <property type="evidence" value="ECO:0007669"/>
    <property type="project" value="InterPro"/>
</dbReference>
<evidence type="ECO:0008006" key="8">
    <source>
        <dbReference type="Google" id="ProtNLM"/>
    </source>
</evidence>
<dbReference type="InterPro" id="IPR008717">
    <property type="entry name" value="Noggin"/>
</dbReference>
<keyword evidence="3" id="KW-0217">Developmental protein</keyword>
<name>A0A8T0DUS4_9TREM</name>
<proteinExistence type="inferred from homology"/>
<dbReference type="AlphaFoldDB" id="A0A8T0DUS4"/>
<dbReference type="PANTHER" id="PTHR10494:SF6">
    <property type="entry name" value="NOGGIN"/>
    <property type="match status" value="1"/>
</dbReference>
<evidence type="ECO:0000256" key="2">
    <source>
        <dbReference type="ARBA" id="ARBA00007480"/>
    </source>
</evidence>
<dbReference type="EMBL" id="JTDF01000862">
    <property type="protein sequence ID" value="KAF8570868.1"/>
    <property type="molecule type" value="Genomic_DNA"/>
</dbReference>
<keyword evidence="4" id="KW-0964">Secreted</keyword>
<evidence type="ECO:0000256" key="4">
    <source>
        <dbReference type="ARBA" id="ARBA00022525"/>
    </source>
</evidence>
<evidence type="ECO:0000313" key="7">
    <source>
        <dbReference type="Proteomes" id="UP000699462"/>
    </source>
</evidence>
<accession>A0A8T0DUS4</accession>
<sequence length="378" mass="43759">MLAGTITTAAFAGSTHTKHFTDDKISNTSNMLWHLFQQRNKQTQTASNVLLFSPNKSTGSAIKESIASGKAIHFHELNGKNQNSIRFPNPSDMLRPMTTVPRFPLPLPVIGPERPFNPLVVLASEAMFQILGARHYNEDFMAFRRPWEATAFPSGHLSNGDVSGINTRRLEDILRAVLKTEAQTTNRFPQKRLNRTRNQPAYKWDLLKQEFGHISSTPNKVNRKQRYSFQSRPVFKEGETRRYTRGTKGVVRRKHSRRLHFRPAQTKRFRRKLRRTLRRLITEYSNCPVHYVWKDQGAKYWPRWVKQGQCANLKGKSCSIPPGMYCHEASYTNLVVLRYLCLADWPLTSCNWYRMHMPVLTQCRCGCTNMRVNSTKTD</sequence>
<keyword evidence="7" id="KW-1185">Reference proteome</keyword>
<dbReference type="InterPro" id="IPR029034">
    <property type="entry name" value="Cystine-knot_cytokine"/>
</dbReference>